<reference evidence="2" key="1">
    <citation type="journal article" date="2023" name="G3 (Bethesda)">
        <title>Whole genome assembly and annotation of the endangered Caribbean coral Acropora cervicornis.</title>
        <authorList>
            <person name="Selwyn J.D."/>
            <person name="Vollmer S.V."/>
        </authorList>
    </citation>
    <scope>NUCLEOTIDE SEQUENCE</scope>
    <source>
        <strain evidence="2">K2</strain>
    </source>
</reference>
<protein>
    <recommendedName>
        <fullName evidence="1">Integrase catalytic domain-containing protein</fullName>
    </recommendedName>
</protein>
<evidence type="ECO:0000259" key="1">
    <source>
        <dbReference type="PROSITE" id="PS50994"/>
    </source>
</evidence>
<evidence type="ECO:0000313" key="2">
    <source>
        <dbReference type="EMBL" id="KAK2571127.1"/>
    </source>
</evidence>
<gene>
    <name evidence="2" type="ORF">P5673_003688</name>
</gene>
<accession>A0AAD9VEK7</accession>
<dbReference type="AlphaFoldDB" id="A0AAD9VEK7"/>
<dbReference type="Proteomes" id="UP001249851">
    <property type="component" value="Unassembled WGS sequence"/>
</dbReference>
<organism evidence="2 3">
    <name type="scientific">Acropora cervicornis</name>
    <name type="common">Staghorn coral</name>
    <dbReference type="NCBI Taxonomy" id="6130"/>
    <lineage>
        <taxon>Eukaryota</taxon>
        <taxon>Metazoa</taxon>
        <taxon>Cnidaria</taxon>
        <taxon>Anthozoa</taxon>
        <taxon>Hexacorallia</taxon>
        <taxon>Scleractinia</taxon>
        <taxon>Astrocoeniina</taxon>
        <taxon>Acroporidae</taxon>
        <taxon>Acropora</taxon>
    </lineage>
</organism>
<dbReference type="PROSITE" id="PS50994">
    <property type="entry name" value="INTEGRASE"/>
    <property type="match status" value="1"/>
</dbReference>
<dbReference type="GO" id="GO:0003676">
    <property type="term" value="F:nucleic acid binding"/>
    <property type="evidence" value="ECO:0007669"/>
    <property type="project" value="InterPro"/>
</dbReference>
<proteinExistence type="predicted"/>
<feature type="domain" description="Integrase catalytic" evidence="1">
    <location>
        <begin position="10"/>
        <end position="156"/>
    </location>
</feature>
<dbReference type="InterPro" id="IPR001584">
    <property type="entry name" value="Integrase_cat-core"/>
</dbReference>
<dbReference type="InterPro" id="IPR036397">
    <property type="entry name" value="RNaseH_sf"/>
</dbReference>
<dbReference type="SUPFAM" id="SSF53098">
    <property type="entry name" value="Ribonuclease H-like"/>
    <property type="match status" value="1"/>
</dbReference>
<reference evidence="2" key="2">
    <citation type="journal article" date="2023" name="Science">
        <title>Genomic signatures of disease resistance in endangered staghorn corals.</title>
        <authorList>
            <person name="Vollmer S.V."/>
            <person name="Selwyn J.D."/>
            <person name="Despard B.A."/>
            <person name="Roesel C.L."/>
        </authorList>
    </citation>
    <scope>NUCLEOTIDE SEQUENCE</scope>
    <source>
        <strain evidence="2">K2</strain>
    </source>
</reference>
<dbReference type="InterPro" id="IPR012337">
    <property type="entry name" value="RNaseH-like_sf"/>
</dbReference>
<dbReference type="Gene3D" id="3.30.420.10">
    <property type="entry name" value="Ribonuclease H-like superfamily/Ribonuclease H"/>
    <property type="match status" value="1"/>
</dbReference>
<dbReference type="GO" id="GO:0015074">
    <property type="term" value="P:DNA integration"/>
    <property type="evidence" value="ECO:0007669"/>
    <property type="project" value="InterPro"/>
</dbReference>
<sequence length="156" mass="17821">MGQLPKLRVAAGFPGFSCTALDMFGPFQVGCKTLKEAHIIVFTCMTSRTIHLELVTDKSTNTFLMAFCRLALLRGHPINCWSDCGRNFVGAQQYLREVMQGWDIPRMQCLWEWNVPRASHENGVVESLFKSVRQALDATSKNHSFTEEQWEHILQK</sequence>
<dbReference type="PANTHER" id="PTHR47331">
    <property type="entry name" value="PHD-TYPE DOMAIN-CONTAINING PROTEIN"/>
    <property type="match status" value="1"/>
</dbReference>
<comment type="caution">
    <text evidence="2">The sequence shown here is derived from an EMBL/GenBank/DDBJ whole genome shotgun (WGS) entry which is preliminary data.</text>
</comment>
<evidence type="ECO:0000313" key="3">
    <source>
        <dbReference type="Proteomes" id="UP001249851"/>
    </source>
</evidence>
<keyword evidence="3" id="KW-1185">Reference proteome</keyword>
<dbReference type="EMBL" id="JARQWQ010000006">
    <property type="protein sequence ID" value="KAK2571127.1"/>
    <property type="molecule type" value="Genomic_DNA"/>
</dbReference>
<name>A0AAD9VEK7_ACRCE</name>